<keyword evidence="5 7" id="KW-0472">Membrane</keyword>
<dbReference type="STRING" id="913774.A0A0C3CV15"/>
<reference evidence="10" key="2">
    <citation type="submission" date="2015-01" db="EMBL/GenBank/DDBJ databases">
        <title>Evolutionary Origins and Diversification of the Mycorrhizal Mutualists.</title>
        <authorList>
            <consortium name="DOE Joint Genome Institute"/>
            <consortium name="Mycorrhizal Genomics Consortium"/>
            <person name="Kohler A."/>
            <person name="Kuo A."/>
            <person name="Nagy L.G."/>
            <person name="Floudas D."/>
            <person name="Copeland A."/>
            <person name="Barry K.W."/>
            <person name="Cichocki N."/>
            <person name="Veneault-Fourrey C."/>
            <person name="LaButti K."/>
            <person name="Lindquist E.A."/>
            <person name="Lipzen A."/>
            <person name="Lundell T."/>
            <person name="Morin E."/>
            <person name="Murat C."/>
            <person name="Riley R."/>
            <person name="Ohm R."/>
            <person name="Sun H."/>
            <person name="Tunlid A."/>
            <person name="Henrissat B."/>
            <person name="Grigoriev I.V."/>
            <person name="Hibbett D.S."/>
            <person name="Martin F."/>
        </authorList>
    </citation>
    <scope>NUCLEOTIDE SEQUENCE [LARGE SCALE GENOMIC DNA]</scope>
    <source>
        <strain evidence="10">Zn</strain>
    </source>
</reference>
<evidence type="ECO:0000259" key="8">
    <source>
        <dbReference type="Pfam" id="PF03798"/>
    </source>
</evidence>
<dbReference type="HOGENOM" id="CLU_028277_2_0_1"/>
<reference evidence="9 10" key="1">
    <citation type="submission" date="2014-04" db="EMBL/GenBank/DDBJ databases">
        <authorList>
            <consortium name="DOE Joint Genome Institute"/>
            <person name="Kuo A."/>
            <person name="Martino E."/>
            <person name="Perotto S."/>
            <person name="Kohler A."/>
            <person name="Nagy L.G."/>
            <person name="Floudas D."/>
            <person name="Copeland A."/>
            <person name="Barry K.W."/>
            <person name="Cichocki N."/>
            <person name="Veneault-Fourrey C."/>
            <person name="LaButti K."/>
            <person name="Lindquist E.A."/>
            <person name="Lipzen A."/>
            <person name="Lundell T."/>
            <person name="Morin E."/>
            <person name="Murat C."/>
            <person name="Sun H."/>
            <person name="Tunlid A."/>
            <person name="Henrissat B."/>
            <person name="Grigoriev I.V."/>
            <person name="Hibbett D.S."/>
            <person name="Martin F."/>
            <person name="Nordberg H.P."/>
            <person name="Cantor M.N."/>
            <person name="Hua S.X."/>
        </authorList>
    </citation>
    <scope>NUCLEOTIDE SEQUENCE [LARGE SCALE GENOMIC DNA]</scope>
    <source>
        <strain evidence="9 10">Zn</strain>
    </source>
</reference>
<evidence type="ECO:0000256" key="6">
    <source>
        <dbReference type="SAM" id="MobiDB-lite"/>
    </source>
</evidence>
<feature type="transmembrane region" description="Helical" evidence="7">
    <location>
        <begin position="273"/>
        <end position="294"/>
    </location>
</feature>
<dbReference type="OrthoDB" id="537032at2759"/>
<proteinExistence type="inferred from homology"/>
<dbReference type="GO" id="GO:0046513">
    <property type="term" value="P:ceramide biosynthetic process"/>
    <property type="evidence" value="ECO:0007669"/>
    <property type="project" value="InterPro"/>
</dbReference>
<keyword evidence="4 7" id="KW-1133">Transmembrane helix</keyword>
<dbReference type="PANTHER" id="PTHR12560">
    <property type="entry name" value="LONGEVITY ASSURANCE FACTOR 1 LAG1"/>
    <property type="match status" value="1"/>
</dbReference>
<comment type="similarity">
    <text evidence="2">Belongs to the sphingosine N-acyltransferase family.</text>
</comment>
<feature type="transmembrane region" description="Helical" evidence="7">
    <location>
        <begin position="28"/>
        <end position="45"/>
    </location>
</feature>
<dbReference type="InterPro" id="IPR016439">
    <property type="entry name" value="Lag1/Lac1-like"/>
</dbReference>
<dbReference type="AlphaFoldDB" id="A0A0C3CV15"/>
<comment type="subcellular location">
    <subcellularLocation>
        <location evidence="1">Membrane</location>
        <topology evidence="1">Multi-pass membrane protein</topology>
    </subcellularLocation>
</comment>
<sequence length="352" mass="40876">MISTREKAQRKGNRQLENRHKWIVEHQISLSASLLVLLGVTYMWLPRAHRHTREYRVGFNDAFMVLFWVIIFTGLRAVSLEYILMPLAKKGGIKTARKCTRFSEQAWLLIYYSVFWMLGMVGLWATPLVDTGSKITQYLLTKSNYLFDLKELWTNWPNRDINGLQKSYTLVQYAFWLQQIMLAKCLKYLGFTTICDILFGVFMVTWIAARHIMYLRICWSIYTDIPNEIRYGCYRGKNDAIMGPFPSPPGFSHLLKPFWDPEGIVCWNNKIKWAFLFALLFLQCIMLVWFSMIVKVAIAVLRSEEADDTRSGDEADSEDQISVKAVPPNRREPHQPGEAAKLLEKAGCDNCN</sequence>
<evidence type="ECO:0000256" key="7">
    <source>
        <dbReference type="SAM" id="Phobius"/>
    </source>
</evidence>
<keyword evidence="3 7" id="KW-0812">Transmembrane</keyword>
<name>A0A0C3CV15_OIDMZ</name>
<dbReference type="PIRSF" id="PIRSF005225">
    <property type="entry name" value="LAG1_LAC1"/>
    <property type="match status" value="1"/>
</dbReference>
<evidence type="ECO:0000256" key="1">
    <source>
        <dbReference type="ARBA" id="ARBA00004141"/>
    </source>
</evidence>
<feature type="domain" description="TLC" evidence="8">
    <location>
        <begin position="182"/>
        <end position="295"/>
    </location>
</feature>
<dbReference type="GO" id="GO:0016020">
    <property type="term" value="C:membrane"/>
    <property type="evidence" value="ECO:0007669"/>
    <property type="project" value="UniProtKB-SubCell"/>
</dbReference>
<feature type="transmembrane region" description="Helical" evidence="7">
    <location>
        <begin position="188"/>
        <end position="209"/>
    </location>
</feature>
<protein>
    <recommendedName>
        <fullName evidence="8">TLC domain-containing protein</fullName>
    </recommendedName>
</protein>
<feature type="region of interest" description="Disordered" evidence="6">
    <location>
        <begin position="308"/>
        <end position="339"/>
    </location>
</feature>
<dbReference type="EMBL" id="KN832874">
    <property type="protein sequence ID" value="KIN02839.1"/>
    <property type="molecule type" value="Genomic_DNA"/>
</dbReference>
<feature type="compositionally biased region" description="Basic and acidic residues" evidence="6">
    <location>
        <begin position="329"/>
        <end position="339"/>
    </location>
</feature>
<dbReference type="Proteomes" id="UP000054321">
    <property type="component" value="Unassembled WGS sequence"/>
</dbReference>
<evidence type="ECO:0000313" key="10">
    <source>
        <dbReference type="Proteomes" id="UP000054321"/>
    </source>
</evidence>
<keyword evidence="10" id="KW-1185">Reference proteome</keyword>
<feature type="transmembrane region" description="Helical" evidence="7">
    <location>
        <begin position="106"/>
        <end position="125"/>
    </location>
</feature>
<dbReference type="Pfam" id="PF03798">
    <property type="entry name" value="TRAM_LAG1_CLN8"/>
    <property type="match status" value="2"/>
</dbReference>
<feature type="transmembrane region" description="Helical" evidence="7">
    <location>
        <begin position="65"/>
        <end position="85"/>
    </location>
</feature>
<dbReference type="InterPro" id="IPR006634">
    <property type="entry name" value="TLC-dom"/>
</dbReference>
<gene>
    <name evidence="9" type="ORF">OIDMADRAFT_27332</name>
</gene>
<organism evidence="9 10">
    <name type="scientific">Oidiodendron maius (strain Zn)</name>
    <dbReference type="NCBI Taxonomy" id="913774"/>
    <lineage>
        <taxon>Eukaryota</taxon>
        <taxon>Fungi</taxon>
        <taxon>Dikarya</taxon>
        <taxon>Ascomycota</taxon>
        <taxon>Pezizomycotina</taxon>
        <taxon>Leotiomycetes</taxon>
        <taxon>Leotiomycetes incertae sedis</taxon>
        <taxon>Myxotrichaceae</taxon>
        <taxon>Oidiodendron</taxon>
    </lineage>
</organism>
<evidence type="ECO:0000256" key="2">
    <source>
        <dbReference type="ARBA" id="ARBA00009808"/>
    </source>
</evidence>
<evidence type="ECO:0000313" key="9">
    <source>
        <dbReference type="EMBL" id="KIN02839.1"/>
    </source>
</evidence>
<evidence type="ECO:0000256" key="5">
    <source>
        <dbReference type="ARBA" id="ARBA00023136"/>
    </source>
</evidence>
<accession>A0A0C3CV15</accession>
<evidence type="ECO:0000256" key="3">
    <source>
        <dbReference type="ARBA" id="ARBA00022692"/>
    </source>
</evidence>
<dbReference type="PANTHER" id="PTHR12560:SF0">
    <property type="entry name" value="LD18904P"/>
    <property type="match status" value="1"/>
</dbReference>
<dbReference type="InParanoid" id="A0A0C3CV15"/>
<dbReference type="GO" id="GO:0050291">
    <property type="term" value="F:sphingosine N-acyltransferase activity"/>
    <property type="evidence" value="ECO:0007669"/>
    <property type="project" value="InterPro"/>
</dbReference>
<evidence type="ECO:0000256" key="4">
    <source>
        <dbReference type="ARBA" id="ARBA00022989"/>
    </source>
</evidence>
<feature type="domain" description="TLC" evidence="8">
    <location>
        <begin position="101"/>
        <end position="181"/>
    </location>
</feature>